<gene>
    <name evidence="1" type="primary">OJ1294_F06.22</name>
</gene>
<dbReference type="Proteomes" id="UP000817658">
    <property type="component" value="Chromosome 1"/>
</dbReference>
<accession>Q5JK70</accession>
<dbReference type="AlphaFoldDB" id="Q5JK70"/>
<name>Q5JK70_ORYSJ</name>
<sequence length="66" mass="7410">MKKSSQIRQGWMKPPEGKVMVNVDAAFDEDRGYVPYLVDAPMADAYALKEGLMLAQHIGCNRLIIQ</sequence>
<evidence type="ECO:0000313" key="1">
    <source>
        <dbReference type="EMBL" id="BAD88152.1"/>
    </source>
</evidence>
<proteinExistence type="predicted"/>
<organism evidence="1">
    <name type="scientific">Oryza sativa subsp. japonica</name>
    <name type="common">Rice</name>
    <dbReference type="NCBI Taxonomy" id="39947"/>
    <lineage>
        <taxon>Eukaryota</taxon>
        <taxon>Viridiplantae</taxon>
        <taxon>Streptophyta</taxon>
        <taxon>Embryophyta</taxon>
        <taxon>Tracheophyta</taxon>
        <taxon>Spermatophyta</taxon>
        <taxon>Magnoliopsida</taxon>
        <taxon>Liliopsida</taxon>
        <taxon>Poales</taxon>
        <taxon>Poaceae</taxon>
        <taxon>BOP clade</taxon>
        <taxon>Oryzoideae</taxon>
        <taxon>Oryzeae</taxon>
        <taxon>Oryzinae</taxon>
        <taxon>Oryza</taxon>
        <taxon>Oryza sativa</taxon>
    </lineage>
</organism>
<protein>
    <recommendedName>
        <fullName evidence="2">RNase H type-1 domain-containing protein</fullName>
    </recommendedName>
</protein>
<evidence type="ECO:0008006" key="2">
    <source>
        <dbReference type="Google" id="ProtNLM"/>
    </source>
</evidence>
<reference evidence="1" key="1">
    <citation type="journal article" date="2002" name="Nature">
        <title>The genome sequence and structure of rice chromosome 1.</title>
        <authorList>
            <person name="Sasaki T."/>
            <person name="Matsumoto T."/>
            <person name="Yamamoto K."/>
            <person name="Sakata K."/>
            <person name="Baba T."/>
            <person name="Katayose Y."/>
            <person name="Wu J."/>
            <person name="Niimura Y."/>
            <person name="Cheng Z."/>
            <person name="Nagamura Y."/>
            <person name="Antonio B.A."/>
            <person name="Kanamori H."/>
            <person name="Hosokawa S."/>
            <person name="Masukawa M."/>
            <person name="Arikawa K."/>
            <person name="Chiden Y."/>
            <person name="Hayashi M."/>
            <person name="Okamoto M."/>
            <person name="Ando T."/>
            <person name="Aoki H."/>
            <person name="Arita K."/>
            <person name="Hamada M."/>
            <person name="Harada C."/>
            <person name="Hijishita S."/>
            <person name="Honda M."/>
            <person name="Ichikawa Y."/>
            <person name="Idonuma A."/>
            <person name="Iijima M."/>
            <person name="Ikeda M."/>
            <person name="Ikeno M."/>
            <person name="Itoh S."/>
            <person name="Itoh T."/>
            <person name="Itoh Y."/>
            <person name="Itoh Y."/>
            <person name="Iwabuchi A."/>
            <person name="Kamiya K."/>
            <person name="Karasawa W."/>
            <person name="Katagiri S."/>
            <person name="Kikuta A."/>
            <person name="Kobayashi N."/>
            <person name="Kono I."/>
            <person name="Machita K."/>
            <person name="Maehara T."/>
            <person name="Mizuno H."/>
            <person name="Mizubayashi T."/>
            <person name="Mukai Y."/>
            <person name="Nagasaki H."/>
            <person name="Nakashima M."/>
            <person name="Nakama Y."/>
            <person name="Nakamichi Y."/>
            <person name="Nakamura M."/>
            <person name="Namiki N."/>
            <person name="Negishi M."/>
            <person name="Ohta I."/>
            <person name="Ono N."/>
            <person name="Saji S."/>
            <person name="Sakai K."/>
            <person name="Shibata M."/>
            <person name="Shimokawa T."/>
            <person name="Shomura A."/>
            <person name="Song J."/>
            <person name="Takazaki Y."/>
            <person name="Terasawa K."/>
            <person name="Tsuji K."/>
            <person name="Waki K."/>
            <person name="Yamagata H."/>
            <person name="Yamane H."/>
            <person name="Yoshiki S."/>
            <person name="Yoshihara R."/>
            <person name="Yukawa K."/>
            <person name="Zhong H."/>
            <person name="Iwama H."/>
            <person name="Endo T."/>
            <person name="Ito H."/>
            <person name="Hahn J.H."/>
            <person name="Kim H.I."/>
            <person name="Eun M.Y."/>
            <person name="Yano M."/>
            <person name="Jiang J."/>
            <person name="Gojobori T."/>
        </authorList>
    </citation>
    <scope>NUCLEOTIDE SEQUENCE [LARGE SCALE GENOMIC DNA]</scope>
</reference>
<dbReference type="EMBL" id="AP004326">
    <property type="protein sequence ID" value="BAD88152.1"/>
    <property type="molecule type" value="Genomic_DNA"/>
</dbReference>